<dbReference type="PANTHER" id="PTHR43311:SF2">
    <property type="entry name" value="GLUTAMATE--TRNA LIGASE, MITOCHONDRIAL-RELATED"/>
    <property type="match status" value="1"/>
</dbReference>
<dbReference type="InterPro" id="IPR001412">
    <property type="entry name" value="aa-tRNA-synth_I_CS"/>
</dbReference>
<dbReference type="GO" id="GO:0005524">
    <property type="term" value="F:ATP binding"/>
    <property type="evidence" value="ECO:0007669"/>
    <property type="project" value="UniProtKB-KW"/>
</dbReference>
<dbReference type="PANTHER" id="PTHR43311">
    <property type="entry name" value="GLUTAMATE--TRNA LIGASE"/>
    <property type="match status" value="1"/>
</dbReference>
<protein>
    <recommendedName>
        <fullName evidence="5">Glutamyl/glutaminyl-tRNA synthetase class Ib catalytic domain-containing protein</fullName>
    </recommendedName>
</protein>
<evidence type="ECO:0000256" key="4">
    <source>
        <dbReference type="ARBA" id="ARBA00023146"/>
    </source>
</evidence>
<accession>X0Y9N3</accession>
<gene>
    <name evidence="6" type="ORF">S01H1_79486</name>
</gene>
<proteinExistence type="predicted"/>
<keyword evidence="4" id="KW-0030">Aminoacyl-tRNA synthetase</keyword>
<evidence type="ECO:0000256" key="3">
    <source>
        <dbReference type="ARBA" id="ARBA00022840"/>
    </source>
</evidence>
<dbReference type="InterPro" id="IPR049940">
    <property type="entry name" value="GluQ/Sye"/>
</dbReference>
<dbReference type="EMBL" id="BARS01053586">
    <property type="protein sequence ID" value="GAG52535.1"/>
    <property type="molecule type" value="Genomic_DNA"/>
</dbReference>
<dbReference type="SUPFAM" id="SSF52374">
    <property type="entry name" value="Nucleotidylyl transferase"/>
    <property type="match status" value="1"/>
</dbReference>
<dbReference type="GO" id="GO:0005829">
    <property type="term" value="C:cytosol"/>
    <property type="evidence" value="ECO:0007669"/>
    <property type="project" value="TreeGrafter"/>
</dbReference>
<feature type="domain" description="Glutamyl/glutaminyl-tRNA synthetase class Ib catalytic" evidence="5">
    <location>
        <begin position="2"/>
        <end position="78"/>
    </location>
</feature>
<dbReference type="PROSITE" id="PS00178">
    <property type="entry name" value="AA_TRNA_LIGASE_I"/>
    <property type="match status" value="1"/>
</dbReference>
<reference evidence="6" key="1">
    <citation type="journal article" date="2014" name="Front. Microbiol.">
        <title>High frequency of phylogenetically diverse reductive dehalogenase-homologous genes in deep subseafloor sedimentary metagenomes.</title>
        <authorList>
            <person name="Kawai M."/>
            <person name="Futagami T."/>
            <person name="Toyoda A."/>
            <person name="Takaki Y."/>
            <person name="Nishi S."/>
            <person name="Hori S."/>
            <person name="Arai W."/>
            <person name="Tsubouchi T."/>
            <person name="Morono Y."/>
            <person name="Uchiyama I."/>
            <person name="Ito T."/>
            <person name="Fujiyama A."/>
            <person name="Inagaki F."/>
            <person name="Takami H."/>
        </authorList>
    </citation>
    <scope>NUCLEOTIDE SEQUENCE</scope>
    <source>
        <strain evidence="6">Expedition CK06-06</strain>
    </source>
</reference>
<keyword evidence="3" id="KW-0067">ATP-binding</keyword>
<comment type="caution">
    <text evidence="6">The sequence shown here is derived from an EMBL/GenBank/DDBJ whole genome shotgun (WGS) entry which is preliminary data.</text>
</comment>
<organism evidence="6">
    <name type="scientific">marine sediment metagenome</name>
    <dbReference type="NCBI Taxonomy" id="412755"/>
    <lineage>
        <taxon>unclassified sequences</taxon>
        <taxon>metagenomes</taxon>
        <taxon>ecological metagenomes</taxon>
    </lineage>
</organism>
<feature type="non-terminal residue" evidence="6">
    <location>
        <position position="79"/>
    </location>
</feature>
<dbReference type="AlphaFoldDB" id="X0Y9N3"/>
<dbReference type="InterPro" id="IPR014729">
    <property type="entry name" value="Rossmann-like_a/b/a_fold"/>
</dbReference>
<keyword evidence="2" id="KW-0547">Nucleotide-binding</keyword>
<sequence>MAPAPTGRLHIGTARTTVHNWLFARHHAGVFVLRIEDTDRARSTPESLADILDAIRWLGLDCDEGPDVGGDYGPYLQSE</sequence>
<dbReference type="PRINTS" id="PR00987">
    <property type="entry name" value="TRNASYNTHGLU"/>
</dbReference>
<name>X0Y9N3_9ZZZZ</name>
<dbReference type="InterPro" id="IPR020058">
    <property type="entry name" value="Glu/Gln-tRNA-synth_Ib_cat-dom"/>
</dbReference>
<evidence type="ECO:0000259" key="5">
    <source>
        <dbReference type="Pfam" id="PF00749"/>
    </source>
</evidence>
<dbReference type="Gene3D" id="3.40.50.620">
    <property type="entry name" value="HUPs"/>
    <property type="match status" value="1"/>
</dbReference>
<dbReference type="GO" id="GO:0006424">
    <property type="term" value="P:glutamyl-tRNA aminoacylation"/>
    <property type="evidence" value="ECO:0007669"/>
    <property type="project" value="TreeGrafter"/>
</dbReference>
<dbReference type="InterPro" id="IPR000924">
    <property type="entry name" value="Glu/Gln-tRNA-synth"/>
</dbReference>
<evidence type="ECO:0000313" key="6">
    <source>
        <dbReference type="EMBL" id="GAG52535.1"/>
    </source>
</evidence>
<evidence type="ECO:0000256" key="2">
    <source>
        <dbReference type="ARBA" id="ARBA00022741"/>
    </source>
</evidence>
<keyword evidence="1" id="KW-0436">Ligase</keyword>
<dbReference type="GO" id="GO:0004818">
    <property type="term" value="F:glutamate-tRNA ligase activity"/>
    <property type="evidence" value="ECO:0007669"/>
    <property type="project" value="TreeGrafter"/>
</dbReference>
<evidence type="ECO:0000256" key="1">
    <source>
        <dbReference type="ARBA" id="ARBA00022598"/>
    </source>
</evidence>
<dbReference type="Pfam" id="PF00749">
    <property type="entry name" value="tRNA-synt_1c"/>
    <property type="match status" value="1"/>
</dbReference>